<proteinExistence type="predicted"/>
<keyword evidence="1" id="KW-0812">Transmembrane</keyword>
<reference evidence="4" key="1">
    <citation type="submission" date="2016-03" db="EMBL/GenBank/DDBJ databases">
        <authorList>
            <person name="Heylen K."/>
            <person name="De Vos P."/>
            <person name="Vekeman B."/>
        </authorList>
    </citation>
    <scope>NUCLEOTIDE SEQUENCE [LARGE SCALE GENOMIC DNA]</scope>
    <source>
        <strain evidence="4">R-45383</strain>
    </source>
</reference>
<organism evidence="3 4">
    <name type="scientific">Methylomonas koyamae</name>
    <dbReference type="NCBI Taxonomy" id="702114"/>
    <lineage>
        <taxon>Bacteria</taxon>
        <taxon>Pseudomonadati</taxon>
        <taxon>Pseudomonadota</taxon>
        <taxon>Gammaproteobacteria</taxon>
        <taxon>Methylococcales</taxon>
        <taxon>Methylococcaceae</taxon>
        <taxon>Methylomonas</taxon>
    </lineage>
</organism>
<feature type="transmembrane region" description="Helical" evidence="1">
    <location>
        <begin position="21"/>
        <end position="38"/>
    </location>
</feature>
<dbReference type="STRING" id="702114.A1355_06910"/>
<dbReference type="InterPro" id="IPR000917">
    <property type="entry name" value="Sulfatase_N"/>
</dbReference>
<dbReference type="Gene3D" id="3.40.720.10">
    <property type="entry name" value="Alkaline Phosphatase, subunit A"/>
    <property type="match status" value="1"/>
</dbReference>
<dbReference type="AlphaFoldDB" id="A0A177NJR4"/>
<dbReference type="Proteomes" id="UP000077628">
    <property type="component" value="Unassembled WGS sequence"/>
</dbReference>
<protein>
    <recommendedName>
        <fullName evidence="2">Sulfatase N-terminal domain-containing protein</fullName>
    </recommendedName>
</protein>
<evidence type="ECO:0000256" key="1">
    <source>
        <dbReference type="SAM" id="Phobius"/>
    </source>
</evidence>
<dbReference type="Pfam" id="PF00884">
    <property type="entry name" value="Sulfatase"/>
    <property type="match status" value="1"/>
</dbReference>
<comment type="caution">
    <text evidence="3">The sequence shown here is derived from an EMBL/GenBank/DDBJ whole genome shotgun (WGS) entry which is preliminary data.</text>
</comment>
<gene>
    <name evidence="3" type="ORF">A1355_06910</name>
</gene>
<feature type="transmembrane region" description="Helical" evidence="1">
    <location>
        <begin position="164"/>
        <end position="185"/>
    </location>
</feature>
<feature type="domain" description="Sulfatase N-terminal" evidence="2">
    <location>
        <begin position="235"/>
        <end position="480"/>
    </location>
</feature>
<dbReference type="EMBL" id="LUUK01000175">
    <property type="protein sequence ID" value="OAI17804.1"/>
    <property type="molecule type" value="Genomic_DNA"/>
</dbReference>
<keyword evidence="1" id="KW-1133">Transmembrane helix</keyword>
<dbReference type="SUPFAM" id="SSF53649">
    <property type="entry name" value="Alkaline phosphatase-like"/>
    <property type="match status" value="1"/>
</dbReference>
<feature type="transmembrane region" description="Helical" evidence="1">
    <location>
        <begin position="114"/>
        <end position="144"/>
    </location>
</feature>
<evidence type="ECO:0000313" key="3">
    <source>
        <dbReference type="EMBL" id="OAI17804.1"/>
    </source>
</evidence>
<keyword evidence="4" id="KW-1185">Reference proteome</keyword>
<feature type="transmembrane region" description="Helical" evidence="1">
    <location>
        <begin position="76"/>
        <end position="94"/>
    </location>
</feature>
<accession>A0A177NJR4</accession>
<evidence type="ECO:0000259" key="2">
    <source>
        <dbReference type="Pfam" id="PF00884"/>
    </source>
</evidence>
<dbReference type="InterPro" id="IPR017850">
    <property type="entry name" value="Alkaline_phosphatase_core_sf"/>
</dbReference>
<evidence type="ECO:0000313" key="4">
    <source>
        <dbReference type="Proteomes" id="UP000077628"/>
    </source>
</evidence>
<feature type="transmembrane region" description="Helical" evidence="1">
    <location>
        <begin position="44"/>
        <end position="64"/>
    </location>
</feature>
<dbReference type="RefSeq" id="WP_064029106.1">
    <property type="nucleotide sequence ID" value="NZ_LUUK01000175.1"/>
</dbReference>
<keyword evidence="1" id="KW-0472">Membrane</keyword>
<sequence>MTLFAKSDSSALFGARKSAPVLGGLPAWALLWWVMVLPNRLGDWFAGTWFGLPLELVLLGLALYPAGAWGRRVCRLASLVIVAALCLKLADIATDQAFGRPFNPVLDYRFPADGWHWLAGSLGSVGAASVVALLLALPVGLLLFAHRLLAGVQGQLRRAPGRGIALLAAGSALWLGMRLVGVPFATQPLTDLLAIHGHSICHSLADAEDFQRQLADDPASGIPDAELLAKLRGRDVLLVFVESYGRTVLDRADYAERIRPLLARGQKRLTERGWHTASAYLTSPTYGGISWLAHGSLLSGLRIDNQSRYDRLVMSRHVSLNRWFRRAGWRTVAVQPAHTMAWPQGEYFGYDKIYAAQDLGYRGPPFNWITMPDQYTLAALGRFELGPGQRVPLMAEIALISSHAPWTPLPVLVDWQAVGDGEIFAQARRGDAPETVWQSTERIRDQYCQAVAYSLETLISFVLEFGDDRLVLLIVGDHQPLSFVSGDSASRDVPAHLISRDPVLVAAAKDWHWSPGILPDPAAPVEGMETLRAHWLKSFSGERE</sequence>
<name>A0A177NJR4_9GAMM</name>